<evidence type="ECO:0000313" key="3">
    <source>
        <dbReference type="Proteomes" id="UP001265301"/>
    </source>
</evidence>
<feature type="domain" description="Mga helix-turn-helix" evidence="1">
    <location>
        <begin position="80"/>
        <end position="164"/>
    </location>
</feature>
<dbReference type="InterPro" id="IPR036388">
    <property type="entry name" value="WH-like_DNA-bd_sf"/>
</dbReference>
<comment type="caution">
    <text evidence="2">The sequence shown here is derived from an EMBL/GenBank/DDBJ whole genome shotgun (WGS) entry which is preliminary data.</text>
</comment>
<accession>A0ABU3FM81</accession>
<name>A0ABU3FM81_9ENTE</name>
<protein>
    <submittedName>
        <fullName evidence="2">Helix-turn-helix domain-containing protein</fullName>
    </submittedName>
</protein>
<keyword evidence="3" id="KW-1185">Reference proteome</keyword>
<reference evidence="2 3" key="1">
    <citation type="submission" date="2023-03" db="EMBL/GenBank/DDBJ databases">
        <authorList>
            <person name="Shen W."/>
            <person name="Cai J."/>
        </authorList>
    </citation>
    <scope>NUCLEOTIDE SEQUENCE [LARGE SCALE GENOMIC DNA]</scope>
    <source>
        <strain evidence="2 3">B101</strain>
    </source>
</reference>
<sequence length="487" mass="57154">MFEEIVFDSVTQIKFRIFKNLAGQTTGIYSYRDLATQTQLSYQQYYKLLQELDHDLLASRLIETSLIVPNIGISTEKLTLSIDKYRLHLLKSSLPFQFMQALLLKPTLGLENFLQQNYSSRATISRKMQPMIHYLAKYQLKINFQKFRLEGNEIAIRLAFFYLFWLGYRNLFWPFTVTEERAATYGELFLQDSPLNRDFVSRLETSIYSGVALTRMFQQQFAKYEPDLNFMLEDNPEYDLHVFENTFDLSPEHSKGELASIYFLMNFIPIYEDPADPALEKSIQTFTRKANPVWNLVESFRCFVIDELHVRMNTGTKKIMMANLANIILAFYIFRGPFPNLPALVKYPEAKSTESLQLEEKIKQFLKALLKREEFSAFRPSEKYLVQILRSGISPFYYQVTKNHPLKVGVMVESNQLLVKRLMDFLADINFVEAALYRSETTYDFLITTFSESAAEIPVYYWDFHVGYQNLSSLYVALRNTYTEKNR</sequence>
<dbReference type="Pfam" id="PF05043">
    <property type="entry name" value="Mga"/>
    <property type="match status" value="1"/>
</dbReference>
<proteinExistence type="predicted"/>
<evidence type="ECO:0000259" key="1">
    <source>
        <dbReference type="Pfam" id="PF05043"/>
    </source>
</evidence>
<dbReference type="RefSeq" id="WP_311818253.1">
    <property type="nucleotide sequence ID" value="NZ_JARQBN010000001.1"/>
</dbReference>
<dbReference type="InterPro" id="IPR007737">
    <property type="entry name" value="Mga_HTH"/>
</dbReference>
<dbReference type="Proteomes" id="UP001265301">
    <property type="component" value="Unassembled WGS sequence"/>
</dbReference>
<dbReference type="Gene3D" id="1.10.10.10">
    <property type="entry name" value="Winged helix-like DNA-binding domain superfamily/Winged helix DNA-binding domain"/>
    <property type="match status" value="1"/>
</dbReference>
<organism evidence="2 3">
    <name type="scientific">Enterococcus viikkiensis</name>
    <dbReference type="NCBI Taxonomy" id="930854"/>
    <lineage>
        <taxon>Bacteria</taxon>
        <taxon>Bacillati</taxon>
        <taxon>Bacillota</taxon>
        <taxon>Bacilli</taxon>
        <taxon>Lactobacillales</taxon>
        <taxon>Enterococcaceae</taxon>
        <taxon>Enterococcus</taxon>
    </lineage>
</organism>
<gene>
    <name evidence="2" type="ORF">P7H59_00945</name>
</gene>
<dbReference type="EMBL" id="JARQBN010000001">
    <property type="protein sequence ID" value="MDT2827011.1"/>
    <property type="molecule type" value="Genomic_DNA"/>
</dbReference>
<evidence type="ECO:0000313" key="2">
    <source>
        <dbReference type="EMBL" id="MDT2827011.1"/>
    </source>
</evidence>